<dbReference type="NCBIfam" id="NF047595">
    <property type="entry name" value="IS66_ISRel24_TnpA"/>
    <property type="match status" value="1"/>
</dbReference>
<dbReference type="EMBL" id="CP032406">
    <property type="protein sequence ID" value="QRF54342.1"/>
    <property type="molecule type" value="Genomic_DNA"/>
</dbReference>
<proteinExistence type="predicted"/>
<dbReference type="SUPFAM" id="SSF48295">
    <property type="entry name" value="TrpR-like"/>
    <property type="match status" value="1"/>
</dbReference>
<keyword evidence="1" id="KW-0614">Plasmid</keyword>
<evidence type="ECO:0000313" key="1">
    <source>
        <dbReference type="EMBL" id="QRF54342.1"/>
    </source>
</evidence>
<accession>A0ABX7F1B7</accession>
<dbReference type="Proteomes" id="UP000596351">
    <property type="component" value="Plasmid p1"/>
</dbReference>
<sequence length="131" mass="14611">MLTLIPEQRGFMARMEIMSGTERRRRWSDEAKLRILAEADEPGARIGDVARRHDIHPGQIRLWRQSFSYADRPTVFLPVEITQEAGVGQASTAATRPAIVEILLRNGRLLKVPADVELKLLGPLVACVEAA</sequence>
<dbReference type="InterPro" id="IPR002514">
    <property type="entry name" value="Transposase_8"/>
</dbReference>
<evidence type="ECO:0000313" key="2">
    <source>
        <dbReference type="Proteomes" id="UP000596351"/>
    </source>
</evidence>
<name>A0ABX7F1B7_9HYPH</name>
<dbReference type="InterPro" id="IPR010921">
    <property type="entry name" value="Trp_repressor/repl_initiator"/>
</dbReference>
<dbReference type="PANTHER" id="PTHR37936">
    <property type="entry name" value="TRANSPOSASE INSC FOR INSERTION ELEMENT IS2A-RELATED"/>
    <property type="match status" value="1"/>
</dbReference>
<organism evidence="1 2">
    <name type="scientific">Rhizobium rosettiformans</name>
    <dbReference type="NCBI Taxonomy" id="1368430"/>
    <lineage>
        <taxon>Bacteria</taxon>
        <taxon>Pseudomonadati</taxon>
        <taxon>Pseudomonadota</taxon>
        <taxon>Alphaproteobacteria</taxon>
        <taxon>Hyphomicrobiales</taxon>
        <taxon>Rhizobiaceae</taxon>
        <taxon>Rhizobium/Agrobacterium group</taxon>
        <taxon>Rhizobium</taxon>
    </lineage>
</organism>
<dbReference type="Pfam" id="PF01527">
    <property type="entry name" value="HTH_Tnp_1"/>
    <property type="match status" value="1"/>
</dbReference>
<reference evidence="1 2" key="1">
    <citation type="submission" date="2018-09" db="EMBL/GenBank/DDBJ databases">
        <title>Rhizobium sp. MAE2-X.</title>
        <authorList>
            <person name="Lee Y."/>
            <person name="Jeon C.O."/>
        </authorList>
    </citation>
    <scope>NUCLEOTIDE SEQUENCE [LARGE SCALE GENOMIC DNA]</scope>
    <source>
        <strain evidence="1 2">MAE2-X</strain>
        <plasmid evidence="1 2">p1</plasmid>
    </source>
</reference>
<keyword evidence="2" id="KW-1185">Reference proteome</keyword>
<dbReference type="PANTHER" id="PTHR37936:SF3">
    <property type="entry name" value="TRANSPOSASE INSC FOR INSERTION ELEMENT IS2A-RELATED"/>
    <property type="match status" value="1"/>
</dbReference>
<geneLocation type="plasmid" evidence="1 2">
    <name>p1</name>
</geneLocation>
<protein>
    <submittedName>
        <fullName evidence="1">Transposase</fullName>
    </submittedName>
</protein>
<gene>
    <name evidence="1" type="ORF">D4A92_22750</name>
</gene>